<comment type="similarity">
    <text evidence="1">Belongs to the glycosyltransferase 2 family.</text>
</comment>
<feature type="non-terminal residue" evidence="5">
    <location>
        <position position="1"/>
    </location>
</feature>
<sequence>IAHEVLIIYDSYQDDTIPVVSKLKDKFINIKLIKNIFGSGLINACKTGFKKAKGDFMVVIPGDLADEPKTINKMYELSKKSYDIVCATRYSRGGKQLGGNLIKSFLSKFAGLATPILLGIPTSDLTNGFKMYNRKLFKKINIESQGGWEFAMEILIKAHFLGFKIAETPSTWHGRTLGKSKFKLLQWLPKYIYWYFWGVDKRVKFFLNSLIPSSLE</sequence>
<evidence type="ECO:0000256" key="3">
    <source>
        <dbReference type="ARBA" id="ARBA00022679"/>
    </source>
</evidence>
<dbReference type="InterPro" id="IPR039528">
    <property type="entry name" value="DPM1-like"/>
</dbReference>
<dbReference type="EMBL" id="MFDT01000034">
    <property type="protein sequence ID" value="OGE64820.1"/>
    <property type="molecule type" value="Genomic_DNA"/>
</dbReference>
<name>A0A1F5MHR1_9BACT</name>
<feature type="domain" description="Glycosyltransferase 2-like" evidence="4">
    <location>
        <begin position="4"/>
        <end position="140"/>
    </location>
</feature>
<keyword evidence="2" id="KW-0328">Glycosyltransferase</keyword>
<dbReference type="Proteomes" id="UP000178859">
    <property type="component" value="Unassembled WGS sequence"/>
</dbReference>
<evidence type="ECO:0000313" key="6">
    <source>
        <dbReference type="Proteomes" id="UP000178859"/>
    </source>
</evidence>
<evidence type="ECO:0000256" key="2">
    <source>
        <dbReference type="ARBA" id="ARBA00022676"/>
    </source>
</evidence>
<evidence type="ECO:0000259" key="4">
    <source>
        <dbReference type="Pfam" id="PF00535"/>
    </source>
</evidence>
<reference evidence="5 6" key="1">
    <citation type="journal article" date="2016" name="Nat. Commun.">
        <title>Thousands of microbial genomes shed light on interconnected biogeochemical processes in an aquifer system.</title>
        <authorList>
            <person name="Anantharaman K."/>
            <person name="Brown C.T."/>
            <person name="Hug L.A."/>
            <person name="Sharon I."/>
            <person name="Castelle C.J."/>
            <person name="Probst A.J."/>
            <person name="Thomas B.C."/>
            <person name="Singh A."/>
            <person name="Wilkins M.J."/>
            <person name="Karaoz U."/>
            <person name="Brodie E.L."/>
            <person name="Williams K.H."/>
            <person name="Hubbard S.S."/>
            <person name="Banfield J.F."/>
        </authorList>
    </citation>
    <scope>NUCLEOTIDE SEQUENCE [LARGE SCALE GENOMIC DNA]</scope>
</reference>
<dbReference type="Pfam" id="PF00535">
    <property type="entry name" value="Glycos_transf_2"/>
    <property type="match status" value="1"/>
</dbReference>
<dbReference type="GO" id="GO:0004582">
    <property type="term" value="F:dolichyl-phosphate beta-D-mannosyltransferase activity"/>
    <property type="evidence" value="ECO:0007669"/>
    <property type="project" value="InterPro"/>
</dbReference>
<dbReference type="InterPro" id="IPR001173">
    <property type="entry name" value="Glyco_trans_2-like"/>
</dbReference>
<evidence type="ECO:0000313" key="5">
    <source>
        <dbReference type="EMBL" id="OGE64820.1"/>
    </source>
</evidence>
<dbReference type="Gene3D" id="3.90.550.10">
    <property type="entry name" value="Spore Coat Polysaccharide Biosynthesis Protein SpsA, Chain A"/>
    <property type="match status" value="1"/>
</dbReference>
<proteinExistence type="inferred from homology"/>
<comment type="caution">
    <text evidence="5">The sequence shown here is derived from an EMBL/GenBank/DDBJ whole genome shotgun (WGS) entry which is preliminary data.</text>
</comment>
<dbReference type="SUPFAM" id="SSF53448">
    <property type="entry name" value="Nucleotide-diphospho-sugar transferases"/>
    <property type="match status" value="1"/>
</dbReference>
<dbReference type="PANTHER" id="PTHR43398">
    <property type="entry name" value="DOLICHOL-PHOSPHATE MANNOSYLTRANSFERASE SUBUNIT 1"/>
    <property type="match status" value="1"/>
</dbReference>
<accession>A0A1F5MHR1</accession>
<evidence type="ECO:0000256" key="1">
    <source>
        <dbReference type="ARBA" id="ARBA00006739"/>
    </source>
</evidence>
<keyword evidence="3" id="KW-0808">Transferase</keyword>
<gene>
    <name evidence="5" type="ORF">A3I48_00875</name>
</gene>
<organism evidence="5 6">
    <name type="scientific">Candidatus Daviesbacteria bacterium RIFCSPLOWO2_02_FULL_36_7</name>
    <dbReference type="NCBI Taxonomy" id="1797792"/>
    <lineage>
        <taxon>Bacteria</taxon>
        <taxon>Candidatus Daviesiibacteriota</taxon>
    </lineage>
</organism>
<protein>
    <recommendedName>
        <fullName evidence="4">Glycosyltransferase 2-like domain-containing protein</fullName>
    </recommendedName>
</protein>
<dbReference type="InterPro" id="IPR029044">
    <property type="entry name" value="Nucleotide-diphossugar_trans"/>
</dbReference>
<dbReference type="AlphaFoldDB" id="A0A1F5MHR1"/>
<dbReference type="PANTHER" id="PTHR43398:SF1">
    <property type="entry name" value="DOLICHOL-PHOSPHATE MANNOSYLTRANSFERASE SUBUNIT 1"/>
    <property type="match status" value="1"/>
</dbReference>